<evidence type="ECO:0000256" key="4">
    <source>
        <dbReference type="SAM" id="Coils"/>
    </source>
</evidence>
<dbReference type="Gene3D" id="3.10.20.90">
    <property type="entry name" value="Phosphatidylinositol 3-kinase Catalytic Subunit, Chain A, domain 1"/>
    <property type="match status" value="1"/>
</dbReference>
<dbReference type="AlphaFoldDB" id="A0A4Z2DWF6"/>
<dbReference type="SUPFAM" id="SSF47031">
    <property type="entry name" value="Second domain of FERM"/>
    <property type="match status" value="1"/>
</dbReference>
<dbReference type="SMART" id="SM00295">
    <property type="entry name" value="B41"/>
    <property type="match status" value="1"/>
</dbReference>
<comment type="caution">
    <text evidence="6">The sequence shown here is derived from an EMBL/GenBank/DDBJ whole genome shotgun (WGS) entry which is preliminary data.</text>
</comment>
<dbReference type="Pfam" id="PF09379">
    <property type="entry name" value="FERM_N"/>
    <property type="match status" value="1"/>
</dbReference>
<dbReference type="SUPFAM" id="SSF54236">
    <property type="entry name" value="Ubiquitin-like"/>
    <property type="match status" value="1"/>
</dbReference>
<dbReference type="InterPro" id="IPR019748">
    <property type="entry name" value="FERM_central"/>
</dbReference>
<evidence type="ECO:0000259" key="5">
    <source>
        <dbReference type="PROSITE" id="PS50057"/>
    </source>
</evidence>
<dbReference type="Gene3D" id="1.20.80.10">
    <property type="match status" value="1"/>
</dbReference>
<dbReference type="STRING" id="6182.A0A4Z2DWF6"/>
<dbReference type="Pfam" id="PF09380">
    <property type="entry name" value="FERM_C"/>
    <property type="match status" value="1"/>
</dbReference>
<dbReference type="InterPro" id="IPR019749">
    <property type="entry name" value="Band_41_domain"/>
</dbReference>
<proteinExistence type="predicted"/>
<feature type="domain" description="FERM" evidence="5">
    <location>
        <begin position="11"/>
        <end position="332"/>
    </location>
</feature>
<dbReference type="PANTHER" id="PTHR23281">
    <property type="entry name" value="MERLIN/MOESIN/EZRIN/RADIXIN"/>
    <property type="match status" value="1"/>
</dbReference>
<sequence>MKWNNPDSKYLKIRVTLHESELEFSISPKSTGKYLFDLVCSAIGLRETWYFGLQFYSFFPNGKMRLSHWLKLDKKIVSQKPEDFSKSLCFFFHTKFFPEDVEQELIQATTRRLFYLSVKSTILNRRDLCPSLDVAILLASLASQAEYGDFCENELSDIEELTYLPRRIFRLIPTQLWTQIQSTQGVTQKFREQYRSHKGMNRDKAELQYLKVAQMHNLFGVDFFPIVYVRMKFPRILSFTRNESTIWHSTNKCHANAWLGVTAAGLQLYGKCQRDPPQFTFPWNLIKNVSYRERKFTIKLTSSFRGTSKSSQVAPIITSMPAGLNDIRGQTVISSKESQPNRSPLIGVTDQGFIGLTVGSSVGGSSTSAASLLSTPISARLVPSNPPVSPNMIDSSVNYPSRGVSKFVSCDPMQQLSIPKSFKGFSKVFDLGSRCIPGLSIKSSCYCANEFAIIDNSVDCLRVSRAQAGENNVALLSKTLPNSNSSTLLISVVEVWLADPNQAKTVMSMCTGNHSLFMRRRQPDSIEVQQMRAQAREERARREVERARLAKARAEKAEALEAKSALEARCAQLEEVLNHQQKFQKPYTSIDHNRLNEIHEIDSPHSYASHRTSNECNCKLASNSVKEESQKNVITVAMLTSHSMNDDVGDMKPLHNSVENVDRTTYDAMSPGDHYFDDYCFYLPTKAPNVYFKPHEKSWNDCIHIDHNNLFSMNPVYPNFSIKSFSVSSAYIDQILATGSASVPITPHVRRSQIKLGQYVNFSSQSSLSPAELTTSPVEVHSGYIVYRTHSNEKVILYPSYLINNIGPVYPEGSYYEVAIKSLWSGIRFVTCETPTTPVGQSISRELQTSLTPFIIFPSCSSALHSNGVLYSNSRIRPINSSYCNHNLWFSTAKSTAYHSSAVCHICLQPQSYMSRVPYAAPSSVSKHPRHSVSDCNVQSIQHNSIDPSQYSYPSSSLDAILSSIVTQRSQLQIPSCSQPICFLSRQQLRSEKLKSSEPVITRSRSHVKMFHSENSGLASSLKSSLMSIHSISHPTNRSFSFKCLHCSTNVCPSYSDLHTGRRYPNETRANSLLNCQYDSATTNEYFRCIKSHDVPTANNDPPWSITLHKLSRTDKCNKDESIYLYESNPLNSQRNLLTNQLQEERAHFTFLWTQFSRQLCNTWAYLKTARGQQFDEPYDFLLHTIGNNVCR</sequence>
<evidence type="ECO:0000313" key="6">
    <source>
        <dbReference type="EMBL" id="TNN20562.1"/>
    </source>
</evidence>
<dbReference type="OrthoDB" id="6018897at2759"/>
<dbReference type="CDD" id="cd14473">
    <property type="entry name" value="FERM_B-lobe"/>
    <property type="match status" value="1"/>
</dbReference>
<evidence type="ECO:0000256" key="1">
    <source>
        <dbReference type="ARBA" id="ARBA00004202"/>
    </source>
</evidence>
<dbReference type="Gene3D" id="1.20.5.450">
    <property type="match status" value="1"/>
</dbReference>
<name>A0A4Z2DWF6_SCHJA</name>
<feature type="coiled-coil region" evidence="4">
    <location>
        <begin position="528"/>
        <end position="576"/>
    </location>
</feature>
<accession>A0A4Z2DWF6</accession>
<evidence type="ECO:0000256" key="3">
    <source>
        <dbReference type="ARBA" id="ARBA00023136"/>
    </source>
</evidence>
<comment type="subcellular location">
    <subcellularLocation>
        <location evidence="1">Cell membrane</location>
        <topology evidence="1">Peripheral membrane protein</topology>
    </subcellularLocation>
</comment>
<dbReference type="InterPro" id="IPR000299">
    <property type="entry name" value="FERM_domain"/>
</dbReference>
<dbReference type="InterPro" id="IPR029071">
    <property type="entry name" value="Ubiquitin-like_domsf"/>
</dbReference>
<keyword evidence="3" id="KW-0472">Membrane</keyword>
<dbReference type="InterPro" id="IPR035963">
    <property type="entry name" value="FERM_2"/>
</dbReference>
<dbReference type="PROSITE" id="PS50057">
    <property type="entry name" value="FERM_3"/>
    <property type="match status" value="1"/>
</dbReference>
<keyword evidence="2" id="KW-1003">Cell membrane</keyword>
<dbReference type="InterPro" id="IPR018980">
    <property type="entry name" value="FERM_PH-like_C"/>
</dbReference>
<dbReference type="SMART" id="SM01196">
    <property type="entry name" value="FERM_C"/>
    <property type="match status" value="1"/>
</dbReference>
<dbReference type="GO" id="GO:0005886">
    <property type="term" value="C:plasma membrane"/>
    <property type="evidence" value="ECO:0007669"/>
    <property type="project" value="UniProtKB-SubCell"/>
</dbReference>
<dbReference type="InterPro" id="IPR018979">
    <property type="entry name" value="FERM_N"/>
</dbReference>
<dbReference type="Pfam" id="PF00373">
    <property type="entry name" value="FERM_M"/>
    <property type="match status" value="1"/>
</dbReference>
<keyword evidence="7" id="KW-1185">Reference proteome</keyword>
<dbReference type="InterPro" id="IPR011174">
    <property type="entry name" value="ERM"/>
</dbReference>
<protein>
    <submittedName>
        <fullName evidence="6">Radixin</fullName>
    </submittedName>
</protein>
<keyword evidence="4" id="KW-0175">Coiled coil</keyword>
<gene>
    <name evidence="6" type="ORF">EWB00_003826</name>
</gene>
<reference evidence="6 7" key="1">
    <citation type="submission" date="2019-03" db="EMBL/GenBank/DDBJ databases">
        <title>An improved genome assembly of the fluke Schistosoma japonicum.</title>
        <authorList>
            <person name="Hu W."/>
            <person name="Luo F."/>
            <person name="Yin M."/>
            <person name="Mo X."/>
            <person name="Sun C."/>
            <person name="Wu Q."/>
            <person name="Zhu B."/>
            <person name="Xiang M."/>
            <person name="Wang J."/>
            <person name="Wang Y."/>
            <person name="Zhang T."/>
            <person name="Xu B."/>
            <person name="Zheng H."/>
            <person name="Feng Z."/>
        </authorList>
    </citation>
    <scope>NUCLEOTIDE SEQUENCE [LARGE SCALE GENOMIC DNA]</scope>
    <source>
        <strain evidence="6">HuSjv2</strain>
        <tissue evidence="6">Worms</tissue>
    </source>
</reference>
<dbReference type="Proteomes" id="UP000311919">
    <property type="component" value="Unassembled WGS sequence"/>
</dbReference>
<dbReference type="SUPFAM" id="SSF50729">
    <property type="entry name" value="PH domain-like"/>
    <property type="match status" value="1"/>
</dbReference>
<dbReference type="EMBL" id="SKCS01000024">
    <property type="protein sequence ID" value="TNN20562.1"/>
    <property type="molecule type" value="Genomic_DNA"/>
</dbReference>
<dbReference type="GO" id="GO:0003779">
    <property type="term" value="F:actin binding"/>
    <property type="evidence" value="ECO:0007669"/>
    <property type="project" value="InterPro"/>
</dbReference>
<dbReference type="PRINTS" id="PR00935">
    <property type="entry name" value="BAND41"/>
</dbReference>
<organism evidence="6 7">
    <name type="scientific">Schistosoma japonicum</name>
    <name type="common">Blood fluke</name>
    <dbReference type="NCBI Taxonomy" id="6182"/>
    <lineage>
        <taxon>Eukaryota</taxon>
        <taxon>Metazoa</taxon>
        <taxon>Spiralia</taxon>
        <taxon>Lophotrochozoa</taxon>
        <taxon>Platyhelminthes</taxon>
        <taxon>Trematoda</taxon>
        <taxon>Digenea</taxon>
        <taxon>Strigeidida</taxon>
        <taxon>Schistosomatoidea</taxon>
        <taxon>Schistosomatidae</taxon>
        <taxon>Schistosoma</taxon>
    </lineage>
</organism>
<evidence type="ECO:0000313" key="7">
    <source>
        <dbReference type="Proteomes" id="UP000311919"/>
    </source>
</evidence>
<dbReference type="InterPro" id="IPR011993">
    <property type="entry name" value="PH-like_dom_sf"/>
</dbReference>
<dbReference type="InterPro" id="IPR014352">
    <property type="entry name" value="FERM/acyl-CoA-bd_prot_sf"/>
</dbReference>
<dbReference type="Gene3D" id="2.30.29.30">
    <property type="entry name" value="Pleckstrin-homology domain (PH domain)/Phosphotyrosine-binding domain (PTB)"/>
    <property type="match status" value="1"/>
</dbReference>
<evidence type="ECO:0000256" key="2">
    <source>
        <dbReference type="ARBA" id="ARBA00022475"/>
    </source>
</evidence>